<dbReference type="EMBL" id="VJOM01000003">
    <property type="protein sequence ID" value="TSE33594.1"/>
    <property type="molecule type" value="Genomic_DNA"/>
</dbReference>
<reference evidence="3 4" key="1">
    <citation type="submission" date="2019-07" db="EMBL/GenBank/DDBJ databases">
        <title>Tepidimonas taiwanensis I1-1 draft genome.</title>
        <authorList>
            <person name="Da Costa M.S."/>
            <person name="Froufe H.J.C."/>
            <person name="Egas C."/>
            <person name="Albuquerque L."/>
        </authorList>
    </citation>
    <scope>NUCLEOTIDE SEQUENCE [LARGE SCALE GENOMIC DNA]</scope>
    <source>
        <strain evidence="3 4">I1-1</strain>
    </source>
</reference>
<comment type="caution">
    <text evidence="3">The sequence shown here is derived from an EMBL/GenBank/DDBJ whole genome shotgun (WGS) entry which is preliminary data.</text>
</comment>
<dbReference type="Pfam" id="PF02604">
    <property type="entry name" value="PhdYeFM_antitox"/>
    <property type="match status" value="1"/>
</dbReference>
<keyword evidence="4" id="KW-1185">Reference proteome</keyword>
<accession>A0A554XCW3</accession>
<dbReference type="STRING" id="307486.GCA_000807215_01163"/>
<comment type="similarity">
    <text evidence="1 2">Belongs to the phD/YefM antitoxin family.</text>
</comment>
<protein>
    <recommendedName>
        <fullName evidence="2">Antitoxin</fullName>
    </recommendedName>
</protein>
<sequence length="83" mass="9462">METILADVAVSMSEFKKNPAAVLRHAHRRPVAVLSHNRPAFYMIEPRLFEDIMEALADQDLYRRAASRLAEKGRAVEVNLEDL</sequence>
<dbReference type="SUPFAM" id="SSF143120">
    <property type="entry name" value="YefM-like"/>
    <property type="match status" value="1"/>
</dbReference>
<evidence type="ECO:0000256" key="2">
    <source>
        <dbReference type="RuleBase" id="RU362080"/>
    </source>
</evidence>
<dbReference type="AlphaFoldDB" id="A0A554XCW3"/>
<dbReference type="InterPro" id="IPR036165">
    <property type="entry name" value="YefM-like_sf"/>
</dbReference>
<dbReference type="PANTHER" id="PTHR33713:SF10">
    <property type="entry name" value="ANTITOXIN YAFN"/>
    <property type="match status" value="1"/>
</dbReference>
<proteinExistence type="inferred from homology"/>
<dbReference type="OrthoDB" id="5297687at2"/>
<evidence type="ECO:0000313" key="3">
    <source>
        <dbReference type="EMBL" id="TSE33594.1"/>
    </source>
</evidence>
<dbReference type="RefSeq" id="WP_143897412.1">
    <property type="nucleotide sequence ID" value="NZ_CP083911.1"/>
</dbReference>
<comment type="function">
    <text evidence="2">Antitoxin component of a type II toxin-antitoxin (TA) system.</text>
</comment>
<dbReference type="InterPro" id="IPR006442">
    <property type="entry name" value="Antitoxin_Phd/YefM"/>
</dbReference>
<dbReference type="PANTHER" id="PTHR33713">
    <property type="entry name" value="ANTITOXIN YAFN-RELATED"/>
    <property type="match status" value="1"/>
</dbReference>
<dbReference type="InterPro" id="IPR051405">
    <property type="entry name" value="phD/YefM_antitoxin"/>
</dbReference>
<name>A0A554XCW3_9BURK</name>
<gene>
    <name evidence="3" type="primary">yafN_1</name>
    <name evidence="3" type="ORF">Ttaiw_00520</name>
</gene>
<dbReference type="Proteomes" id="UP000317763">
    <property type="component" value="Unassembled WGS sequence"/>
</dbReference>
<evidence type="ECO:0000256" key="1">
    <source>
        <dbReference type="ARBA" id="ARBA00009981"/>
    </source>
</evidence>
<evidence type="ECO:0000313" key="4">
    <source>
        <dbReference type="Proteomes" id="UP000317763"/>
    </source>
</evidence>
<organism evidence="3 4">
    <name type="scientific">Tepidimonas taiwanensis</name>
    <dbReference type="NCBI Taxonomy" id="307486"/>
    <lineage>
        <taxon>Bacteria</taxon>
        <taxon>Pseudomonadati</taxon>
        <taxon>Pseudomonadota</taxon>
        <taxon>Betaproteobacteria</taxon>
        <taxon>Burkholderiales</taxon>
        <taxon>Tepidimonas</taxon>
    </lineage>
</organism>